<feature type="region of interest" description="Disordered" evidence="11">
    <location>
        <begin position="526"/>
        <end position="562"/>
    </location>
</feature>
<keyword evidence="14" id="KW-1185">Reference proteome</keyword>
<name>A0A0L0BRG4_LUCCU</name>
<dbReference type="Proteomes" id="UP000037069">
    <property type="component" value="Unassembled WGS sequence"/>
</dbReference>
<feature type="transmembrane region" description="Helical" evidence="12">
    <location>
        <begin position="714"/>
        <end position="734"/>
    </location>
</feature>
<evidence type="ECO:0000256" key="11">
    <source>
        <dbReference type="SAM" id="MobiDB-lite"/>
    </source>
</evidence>
<evidence type="ECO:0000313" key="14">
    <source>
        <dbReference type="Proteomes" id="UP000037069"/>
    </source>
</evidence>
<comment type="subcellular location">
    <subcellularLocation>
        <location evidence="1">Cell membrane</location>
        <topology evidence="1">Multi-pass membrane protein</topology>
    </subcellularLocation>
</comment>
<accession>A0A0L0BRG4</accession>
<dbReference type="AlphaFoldDB" id="A0A0L0BRG4"/>
<feature type="transmembrane region" description="Helical" evidence="12">
    <location>
        <begin position="156"/>
        <end position="178"/>
    </location>
</feature>
<keyword evidence="8" id="KW-0406">Ion transport</keyword>
<evidence type="ECO:0000256" key="5">
    <source>
        <dbReference type="ARBA" id="ARBA00022692"/>
    </source>
</evidence>
<dbReference type="GO" id="GO:0005886">
    <property type="term" value="C:plasma membrane"/>
    <property type="evidence" value="ECO:0007669"/>
    <property type="project" value="UniProtKB-SubCell"/>
</dbReference>
<dbReference type="GO" id="GO:0015252">
    <property type="term" value="F:proton channel activity"/>
    <property type="evidence" value="ECO:0007669"/>
    <property type="project" value="InterPro"/>
</dbReference>
<keyword evidence="10" id="KW-0407">Ion channel</keyword>
<evidence type="ECO:0000256" key="3">
    <source>
        <dbReference type="ARBA" id="ARBA00022448"/>
    </source>
</evidence>
<comment type="similarity">
    <text evidence="2">Belongs to the otopetrin family.</text>
</comment>
<organism evidence="13 14">
    <name type="scientific">Lucilia cuprina</name>
    <name type="common">Green bottle fly</name>
    <name type="synonym">Australian sheep blowfly</name>
    <dbReference type="NCBI Taxonomy" id="7375"/>
    <lineage>
        <taxon>Eukaryota</taxon>
        <taxon>Metazoa</taxon>
        <taxon>Ecdysozoa</taxon>
        <taxon>Arthropoda</taxon>
        <taxon>Hexapoda</taxon>
        <taxon>Insecta</taxon>
        <taxon>Pterygota</taxon>
        <taxon>Neoptera</taxon>
        <taxon>Endopterygota</taxon>
        <taxon>Diptera</taxon>
        <taxon>Brachycera</taxon>
        <taxon>Muscomorpha</taxon>
        <taxon>Oestroidea</taxon>
        <taxon>Calliphoridae</taxon>
        <taxon>Luciliinae</taxon>
        <taxon>Lucilia</taxon>
    </lineage>
</organism>
<feature type="compositionally biased region" description="Basic and acidic residues" evidence="11">
    <location>
        <begin position="235"/>
        <end position="255"/>
    </location>
</feature>
<sequence length="1002" mass="111082">MQRCPYIHEMRERLLNDQNRESLPLEQMERANLLDNRQSAELQQLHADGYHTSPAHQRTPLVPRDLGEDFNLDFDDDFPIDAKRPKNANKKNLKMGNGGEVKVATVDVEGGDNMATLPVSRSHTTASTDSAEKNNAANKEMELKNVVPQPLQRTSLFIVTSLVYAIILIVVCIAYVISDVTTHRLPVLYYESFFTYLYGVSILFLLYVFCFLLQESSCCNGGNNQPKSPKKEKKSKKDKDPADSKDAKGTKDSGKGGKPSPYQDSQVEAEVAVTPKNVRKRKTTHSDLTHGSFFLRVGAIAFGLGAMIYIGLEFGSFFEIPFDSPCHHILIGVNPLLQMIFTFMQMYFIFMNARLNIHRFKVIARFGLMHVVATNICVWIRTLVKESLLEITLYHQKRENDPNDSAIAQSIRQHALRHAGTVLRTHNGPNEEFEVLDGEDLLPVNAYKTDNVLSKLVRKTVDGISKTLGYGSNEVADLAATTLNTMTTTTTSTTTRAPFTTPSYQWQSTTMARKLKKFITSTTAATMGTSSSSSSTTTTTPAATTSSSTAMSTTTPLTTTTTTELPYNTYQNLYSSASPLTGESLLSSSTAADTTSSLDSSSLASSVATFFNNLISSTPSPTTTTTTAATTTTTIAAKTTENSLNLINNLMENSFQTYSGISHPESSSIMSFENYENLDNIYPAALSSNVGTLNSSACGRIDIMGTIVYDSAPYLYPFIIEYSLIGAVVLYVMWKHIGRYPGRLSDDDLEHRLEVMLSRRAVAMAQQARSGRVDCVGSSKGLFFGLLLLVGAMISLILFFVLVRHQQFSLLAIYLADASHCILMVFAILAIIIGFIRVKNLKFRCEEQSNLNDILLRISAFGLFTYSVFSVISGSLKVLESEPSLLVTTTSGVAVFQVILQLLFIADVSRRRVHLPEHDRSKPGRQIVTFLLICNVAMFAIYTFEAQKVFANPVQLDFYGFVPWAIIQRVTLPLCIFHRFHSAVTLAEIWKTTYKARLETKY</sequence>
<feature type="region of interest" description="Disordered" evidence="11">
    <location>
        <begin position="221"/>
        <end position="268"/>
    </location>
</feature>
<evidence type="ECO:0000256" key="4">
    <source>
        <dbReference type="ARBA" id="ARBA00022475"/>
    </source>
</evidence>
<feature type="transmembrane region" description="Helical" evidence="12">
    <location>
        <begin position="885"/>
        <end position="906"/>
    </location>
</feature>
<feature type="transmembrane region" description="Helical" evidence="12">
    <location>
        <begin position="808"/>
        <end position="833"/>
    </location>
</feature>
<evidence type="ECO:0000256" key="10">
    <source>
        <dbReference type="ARBA" id="ARBA00023303"/>
    </source>
</evidence>
<evidence type="ECO:0000313" key="13">
    <source>
        <dbReference type="EMBL" id="KNC22578.1"/>
    </source>
</evidence>
<evidence type="ECO:0008006" key="15">
    <source>
        <dbReference type="Google" id="ProtNLM"/>
    </source>
</evidence>
<evidence type="ECO:0000256" key="9">
    <source>
        <dbReference type="ARBA" id="ARBA00023136"/>
    </source>
</evidence>
<keyword evidence="3" id="KW-0813">Transport</keyword>
<dbReference type="OrthoDB" id="6429739at2759"/>
<evidence type="ECO:0000256" key="1">
    <source>
        <dbReference type="ARBA" id="ARBA00004651"/>
    </source>
</evidence>
<keyword evidence="6" id="KW-0375">Hydrogen ion transport</keyword>
<proteinExistence type="inferred from homology"/>
<evidence type="ECO:0000256" key="2">
    <source>
        <dbReference type="ARBA" id="ARBA00006513"/>
    </source>
</evidence>
<keyword evidence="9 12" id="KW-0472">Membrane</keyword>
<feature type="transmembrane region" description="Helical" evidence="12">
    <location>
        <begin position="362"/>
        <end position="384"/>
    </location>
</feature>
<gene>
    <name evidence="13" type="ORF">FF38_00207</name>
</gene>
<dbReference type="PANTHER" id="PTHR21522:SF62">
    <property type="entry name" value="OTOPETRIN-LIKE A, ISOFORM C"/>
    <property type="match status" value="1"/>
</dbReference>
<dbReference type="PANTHER" id="PTHR21522">
    <property type="entry name" value="PROTON CHANNEL OTOP"/>
    <property type="match status" value="1"/>
</dbReference>
<feature type="transmembrane region" description="Helical" evidence="12">
    <location>
        <begin position="927"/>
        <end position="944"/>
    </location>
</feature>
<dbReference type="InterPro" id="IPR004878">
    <property type="entry name" value="Otopetrin"/>
</dbReference>
<feature type="transmembrane region" description="Helical" evidence="12">
    <location>
        <begin position="329"/>
        <end position="350"/>
    </location>
</feature>
<dbReference type="EMBL" id="JRES01001480">
    <property type="protein sequence ID" value="KNC22578.1"/>
    <property type="molecule type" value="Genomic_DNA"/>
</dbReference>
<keyword evidence="4" id="KW-1003">Cell membrane</keyword>
<evidence type="ECO:0000256" key="12">
    <source>
        <dbReference type="SAM" id="Phobius"/>
    </source>
</evidence>
<evidence type="ECO:0000256" key="7">
    <source>
        <dbReference type="ARBA" id="ARBA00022989"/>
    </source>
</evidence>
<evidence type="ECO:0000256" key="8">
    <source>
        <dbReference type="ARBA" id="ARBA00023065"/>
    </source>
</evidence>
<comment type="caution">
    <text evidence="13">The sequence shown here is derived from an EMBL/GenBank/DDBJ whole genome shotgun (WGS) entry which is preliminary data.</text>
</comment>
<dbReference type="Pfam" id="PF03189">
    <property type="entry name" value="Otopetrin"/>
    <property type="match status" value="1"/>
</dbReference>
<feature type="transmembrane region" description="Helical" evidence="12">
    <location>
        <begin position="854"/>
        <end position="873"/>
    </location>
</feature>
<keyword evidence="5 12" id="KW-0812">Transmembrane</keyword>
<dbReference type="OMA" id="CHQILRG"/>
<evidence type="ECO:0000256" key="6">
    <source>
        <dbReference type="ARBA" id="ARBA00022781"/>
    </source>
</evidence>
<protein>
    <recommendedName>
        <fullName evidence="15">Otopetrin-2</fullName>
    </recommendedName>
</protein>
<feature type="transmembrane region" description="Helical" evidence="12">
    <location>
        <begin position="782"/>
        <end position="802"/>
    </location>
</feature>
<keyword evidence="7 12" id="KW-1133">Transmembrane helix</keyword>
<feature type="transmembrane region" description="Helical" evidence="12">
    <location>
        <begin position="288"/>
        <end position="309"/>
    </location>
</feature>
<reference evidence="13 14" key="1">
    <citation type="journal article" date="2015" name="Nat. Commun.">
        <title>Lucilia cuprina genome unlocks parasitic fly biology to underpin future interventions.</title>
        <authorList>
            <person name="Anstead C.A."/>
            <person name="Korhonen P.K."/>
            <person name="Young N.D."/>
            <person name="Hall R.S."/>
            <person name="Jex A.R."/>
            <person name="Murali S.C."/>
            <person name="Hughes D.S."/>
            <person name="Lee S.F."/>
            <person name="Perry T."/>
            <person name="Stroehlein A.J."/>
            <person name="Ansell B.R."/>
            <person name="Breugelmans B."/>
            <person name="Hofmann A."/>
            <person name="Qu J."/>
            <person name="Dugan S."/>
            <person name="Lee S.L."/>
            <person name="Chao H."/>
            <person name="Dinh H."/>
            <person name="Han Y."/>
            <person name="Doddapaneni H.V."/>
            <person name="Worley K.C."/>
            <person name="Muzny D.M."/>
            <person name="Ioannidis P."/>
            <person name="Waterhouse R.M."/>
            <person name="Zdobnov E.M."/>
            <person name="James P.J."/>
            <person name="Bagnall N.H."/>
            <person name="Kotze A.C."/>
            <person name="Gibbs R.A."/>
            <person name="Richards S."/>
            <person name="Batterham P."/>
            <person name="Gasser R.B."/>
        </authorList>
    </citation>
    <scope>NUCLEOTIDE SEQUENCE [LARGE SCALE GENOMIC DNA]</scope>
    <source>
        <strain evidence="13 14">LS</strain>
        <tissue evidence="13">Full body</tissue>
    </source>
</reference>
<feature type="transmembrane region" description="Helical" evidence="12">
    <location>
        <begin position="193"/>
        <end position="213"/>
    </location>
</feature>